<dbReference type="PROSITE" id="PS51898">
    <property type="entry name" value="TYR_RECOMBINASE"/>
    <property type="match status" value="1"/>
</dbReference>
<gene>
    <name evidence="3" type="ORF">HELGO_WM3069</name>
</gene>
<dbReference type="InterPro" id="IPR011010">
    <property type="entry name" value="DNA_brk_join_enz"/>
</dbReference>
<dbReference type="Pfam" id="PF00589">
    <property type="entry name" value="Phage_integrase"/>
    <property type="match status" value="1"/>
</dbReference>
<dbReference type="SUPFAM" id="SSF56349">
    <property type="entry name" value="DNA breaking-rejoining enzymes"/>
    <property type="match status" value="1"/>
</dbReference>
<evidence type="ECO:0000259" key="2">
    <source>
        <dbReference type="PROSITE" id="PS51898"/>
    </source>
</evidence>
<dbReference type="GO" id="GO:0003677">
    <property type="term" value="F:DNA binding"/>
    <property type="evidence" value="ECO:0007669"/>
    <property type="project" value="InterPro"/>
</dbReference>
<dbReference type="AlphaFoldDB" id="A0A6S6SPZ2"/>
<dbReference type="GO" id="GO:0006310">
    <property type="term" value="P:DNA recombination"/>
    <property type="evidence" value="ECO:0007669"/>
    <property type="project" value="UniProtKB-KW"/>
</dbReference>
<dbReference type="PANTHER" id="PTHR30349:SF64">
    <property type="entry name" value="PROPHAGE INTEGRASE INTD-RELATED"/>
    <property type="match status" value="1"/>
</dbReference>
<organism evidence="3">
    <name type="scientific">uncultured Sulfurovum sp</name>
    <dbReference type="NCBI Taxonomy" id="269237"/>
    <lineage>
        <taxon>Bacteria</taxon>
        <taxon>Pseudomonadati</taxon>
        <taxon>Campylobacterota</taxon>
        <taxon>Epsilonproteobacteria</taxon>
        <taxon>Campylobacterales</taxon>
        <taxon>Sulfurovaceae</taxon>
        <taxon>Sulfurovum</taxon>
        <taxon>environmental samples</taxon>
    </lineage>
</organism>
<accession>A0A6S6SPZ2</accession>
<dbReference type="InterPro" id="IPR013762">
    <property type="entry name" value="Integrase-like_cat_sf"/>
</dbReference>
<evidence type="ECO:0000313" key="3">
    <source>
        <dbReference type="EMBL" id="CAA6805384.1"/>
    </source>
</evidence>
<dbReference type="CDD" id="cd00397">
    <property type="entry name" value="DNA_BRE_C"/>
    <property type="match status" value="1"/>
</dbReference>
<dbReference type="PANTHER" id="PTHR30349">
    <property type="entry name" value="PHAGE INTEGRASE-RELATED"/>
    <property type="match status" value="1"/>
</dbReference>
<feature type="domain" description="Tyr recombinase" evidence="2">
    <location>
        <begin position="7"/>
        <end position="194"/>
    </location>
</feature>
<keyword evidence="1" id="KW-0233">DNA recombination</keyword>
<name>A0A6S6SPZ2_9BACT</name>
<dbReference type="Gene3D" id="1.10.443.10">
    <property type="entry name" value="Intergrase catalytic core"/>
    <property type="match status" value="1"/>
</dbReference>
<dbReference type="GO" id="GO:0015074">
    <property type="term" value="P:DNA integration"/>
    <property type="evidence" value="ECO:0007669"/>
    <property type="project" value="InterPro"/>
</dbReference>
<protein>
    <recommendedName>
        <fullName evidence="2">Tyr recombinase domain-containing protein</fullName>
    </recommendedName>
</protein>
<dbReference type="InterPro" id="IPR002104">
    <property type="entry name" value="Integrase_catalytic"/>
</dbReference>
<evidence type="ECO:0000256" key="1">
    <source>
        <dbReference type="ARBA" id="ARBA00023172"/>
    </source>
</evidence>
<dbReference type="EMBL" id="CACVAX010000013">
    <property type="protein sequence ID" value="CAA6805384.1"/>
    <property type="molecule type" value="Genomic_DNA"/>
</dbReference>
<proteinExistence type="predicted"/>
<reference evidence="3" key="1">
    <citation type="submission" date="2020-01" db="EMBL/GenBank/DDBJ databases">
        <authorList>
            <person name="Meier V. D."/>
            <person name="Meier V D."/>
        </authorList>
    </citation>
    <scope>NUCLEOTIDE SEQUENCE</scope>
    <source>
        <strain evidence="3">HLG_WM_MAG_04</strain>
    </source>
</reference>
<sequence length="195" mass="22390">MSKKIERIKENVTIKEYKKLMSFTKEHESLRDNSKLNLLRAFTILFYTGLRVNELQALRIGDIKELIKNRSVKVELDKTSTERKLYLSNDFEKALLELFDLNEDDENRVIAKGANKNKKSGIHPITFITHINKIMKESLGTGFTSHSFRQGLISEMGSKSVNVKIISKFIGHRDVKTTLGYIKPTDSDISQSLVR</sequence>
<dbReference type="InterPro" id="IPR050090">
    <property type="entry name" value="Tyrosine_recombinase_XerCD"/>
</dbReference>